<reference evidence="1" key="1">
    <citation type="journal article" date="2022" name="bioRxiv">
        <title>Sequencing and chromosome-scale assembly of the giantPleurodeles waltlgenome.</title>
        <authorList>
            <person name="Brown T."/>
            <person name="Elewa A."/>
            <person name="Iarovenko S."/>
            <person name="Subramanian E."/>
            <person name="Araus A.J."/>
            <person name="Petzold A."/>
            <person name="Susuki M."/>
            <person name="Suzuki K.-i.T."/>
            <person name="Hayashi T."/>
            <person name="Toyoda A."/>
            <person name="Oliveira C."/>
            <person name="Osipova E."/>
            <person name="Leigh N.D."/>
            <person name="Simon A."/>
            <person name="Yun M.H."/>
        </authorList>
    </citation>
    <scope>NUCLEOTIDE SEQUENCE</scope>
    <source>
        <strain evidence="1">20211129_DDA</strain>
        <tissue evidence="1">Liver</tissue>
    </source>
</reference>
<protein>
    <recommendedName>
        <fullName evidence="3">BON domain-containing protein</fullName>
    </recommendedName>
</protein>
<dbReference type="Proteomes" id="UP001066276">
    <property type="component" value="Chromosome 5"/>
</dbReference>
<dbReference type="EMBL" id="JANPWB010000009">
    <property type="protein sequence ID" value="KAJ1152343.1"/>
    <property type="molecule type" value="Genomic_DNA"/>
</dbReference>
<dbReference type="AlphaFoldDB" id="A0AAV7RN75"/>
<keyword evidence="2" id="KW-1185">Reference proteome</keyword>
<gene>
    <name evidence="1" type="ORF">NDU88_005118</name>
</gene>
<proteinExistence type="predicted"/>
<name>A0AAV7RN75_PLEWA</name>
<comment type="caution">
    <text evidence="1">The sequence shown here is derived from an EMBL/GenBank/DDBJ whole genome shotgun (WGS) entry which is preliminary data.</text>
</comment>
<evidence type="ECO:0008006" key="3">
    <source>
        <dbReference type="Google" id="ProtNLM"/>
    </source>
</evidence>
<evidence type="ECO:0000313" key="2">
    <source>
        <dbReference type="Proteomes" id="UP001066276"/>
    </source>
</evidence>
<organism evidence="1 2">
    <name type="scientific">Pleurodeles waltl</name>
    <name type="common">Iberian ribbed newt</name>
    <dbReference type="NCBI Taxonomy" id="8319"/>
    <lineage>
        <taxon>Eukaryota</taxon>
        <taxon>Metazoa</taxon>
        <taxon>Chordata</taxon>
        <taxon>Craniata</taxon>
        <taxon>Vertebrata</taxon>
        <taxon>Euteleostomi</taxon>
        <taxon>Amphibia</taxon>
        <taxon>Batrachia</taxon>
        <taxon>Caudata</taxon>
        <taxon>Salamandroidea</taxon>
        <taxon>Salamandridae</taxon>
        <taxon>Pleurodelinae</taxon>
        <taxon>Pleurodeles</taxon>
    </lineage>
</organism>
<accession>A0AAV7RN75</accession>
<sequence>MGWHRKSAASQGNTIKQYTMPVLLPQCQTRSGRPKDALGAARTTGVPSRVELLTAILGSRVALKGKIETVAVEANLLRADLRKVSEKVMVVELQTGVGSLHKQMVQVNSTV</sequence>
<evidence type="ECO:0000313" key="1">
    <source>
        <dbReference type="EMBL" id="KAJ1152343.1"/>
    </source>
</evidence>